<name>A0A0A9BDS5_ARUDO</name>
<evidence type="ECO:0000313" key="2">
    <source>
        <dbReference type="EMBL" id="JAD59395.1"/>
    </source>
</evidence>
<proteinExistence type="predicted"/>
<reference evidence="2" key="2">
    <citation type="journal article" date="2015" name="Data Brief">
        <title>Shoot transcriptome of the giant reed, Arundo donax.</title>
        <authorList>
            <person name="Barrero R.A."/>
            <person name="Guerrero F.D."/>
            <person name="Moolhuijzen P."/>
            <person name="Goolsby J.A."/>
            <person name="Tidwell J."/>
            <person name="Bellgard S.E."/>
            <person name="Bellgard M.I."/>
        </authorList>
    </citation>
    <scope>NUCLEOTIDE SEQUENCE</scope>
    <source>
        <tissue evidence="2">Shoot tissue taken approximately 20 cm above the soil surface</tissue>
    </source>
</reference>
<feature type="transmembrane region" description="Helical" evidence="1">
    <location>
        <begin position="20"/>
        <end position="37"/>
    </location>
</feature>
<keyword evidence="1" id="KW-0472">Membrane</keyword>
<protein>
    <submittedName>
        <fullName evidence="2">Uncharacterized protein</fullName>
    </submittedName>
</protein>
<dbReference type="AlphaFoldDB" id="A0A0A9BDS5"/>
<dbReference type="EMBL" id="GBRH01238500">
    <property type="protein sequence ID" value="JAD59395.1"/>
    <property type="molecule type" value="Transcribed_RNA"/>
</dbReference>
<evidence type="ECO:0000256" key="1">
    <source>
        <dbReference type="SAM" id="Phobius"/>
    </source>
</evidence>
<keyword evidence="1" id="KW-0812">Transmembrane</keyword>
<reference evidence="2" key="1">
    <citation type="submission" date="2014-09" db="EMBL/GenBank/DDBJ databases">
        <authorList>
            <person name="Magalhaes I.L.F."/>
            <person name="Oliveira U."/>
            <person name="Santos F.R."/>
            <person name="Vidigal T.H.D.A."/>
            <person name="Brescovit A.D."/>
            <person name="Santos A.J."/>
        </authorList>
    </citation>
    <scope>NUCLEOTIDE SEQUENCE</scope>
    <source>
        <tissue evidence="2">Shoot tissue taken approximately 20 cm above the soil surface</tissue>
    </source>
</reference>
<sequence>MSIKRMDEKGHERQANKRGINILFIVSSSPHLTWMLITKY</sequence>
<accession>A0A0A9BDS5</accession>
<organism evidence="2">
    <name type="scientific">Arundo donax</name>
    <name type="common">Giant reed</name>
    <name type="synonym">Donax arundinaceus</name>
    <dbReference type="NCBI Taxonomy" id="35708"/>
    <lineage>
        <taxon>Eukaryota</taxon>
        <taxon>Viridiplantae</taxon>
        <taxon>Streptophyta</taxon>
        <taxon>Embryophyta</taxon>
        <taxon>Tracheophyta</taxon>
        <taxon>Spermatophyta</taxon>
        <taxon>Magnoliopsida</taxon>
        <taxon>Liliopsida</taxon>
        <taxon>Poales</taxon>
        <taxon>Poaceae</taxon>
        <taxon>PACMAD clade</taxon>
        <taxon>Arundinoideae</taxon>
        <taxon>Arundineae</taxon>
        <taxon>Arundo</taxon>
    </lineage>
</organism>
<keyword evidence="1" id="KW-1133">Transmembrane helix</keyword>